<evidence type="ECO:0000256" key="3">
    <source>
        <dbReference type="ARBA" id="ARBA00022741"/>
    </source>
</evidence>
<dbReference type="CDD" id="cd03256">
    <property type="entry name" value="ABC_PhnC_transporter"/>
    <property type="match status" value="1"/>
</dbReference>
<dbReference type="InterPro" id="IPR027417">
    <property type="entry name" value="P-loop_NTPase"/>
</dbReference>
<dbReference type="Gene3D" id="3.40.50.300">
    <property type="entry name" value="P-loop containing nucleotide triphosphate hydrolases"/>
    <property type="match status" value="1"/>
</dbReference>
<keyword evidence="7" id="KW-0472">Membrane</keyword>
<accession>A0ABV9Q1S1</accession>
<keyword evidence="2" id="KW-1003">Cell membrane</keyword>
<proteinExistence type="predicted"/>
<keyword evidence="6" id="KW-1278">Translocase</keyword>
<keyword evidence="1" id="KW-0813">Transport</keyword>
<dbReference type="EMBL" id="JBHSHC010000053">
    <property type="protein sequence ID" value="MFC4767347.1"/>
    <property type="molecule type" value="Genomic_DNA"/>
</dbReference>
<dbReference type="InterPro" id="IPR050086">
    <property type="entry name" value="MetN_ABC_transporter-like"/>
</dbReference>
<keyword evidence="10" id="KW-1185">Reference proteome</keyword>
<evidence type="ECO:0000256" key="7">
    <source>
        <dbReference type="ARBA" id="ARBA00023136"/>
    </source>
</evidence>
<reference evidence="10" key="1">
    <citation type="journal article" date="2019" name="Int. J. Syst. Evol. Microbiol.">
        <title>The Global Catalogue of Microorganisms (GCM) 10K type strain sequencing project: providing services to taxonomists for standard genome sequencing and annotation.</title>
        <authorList>
            <consortium name="The Broad Institute Genomics Platform"/>
            <consortium name="The Broad Institute Genome Sequencing Center for Infectious Disease"/>
            <person name="Wu L."/>
            <person name="Ma J."/>
        </authorList>
    </citation>
    <scope>NUCLEOTIDE SEQUENCE [LARGE SCALE GENOMIC DNA]</scope>
    <source>
        <strain evidence="10">WYCCWR 12678</strain>
    </source>
</reference>
<keyword evidence="5" id="KW-0918">Phosphonate transport</keyword>
<comment type="caution">
    <text evidence="9">The sequence shown here is derived from an EMBL/GenBank/DDBJ whole genome shotgun (WGS) entry which is preliminary data.</text>
</comment>
<dbReference type="InterPro" id="IPR003439">
    <property type="entry name" value="ABC_transporter-like_ATP-bd"/>
</dbReference>
<sequence length="262" mass="29176">MIEFKHVSKVYPNGTVGLDNINLTIQKGEFVVIVGLSGAGKSTLLRSINRLHDITEGEILIDGKSITAAKGQELRHIRRDIGMIFQNFNLVKRSTVVRNVLSGRVGYHSTMRTLLGLFPKEDVELAMRALERVNIREKAYERADRLSGGQQQRVSIARALAQEPKIILADEPVASLDPLTTKQVMDDLKRINQDLGITTVVNLHFVDLAREYATRIIGMRTGKVVFDGPVEAAADEIFADIYGRPIKKDELLGVEKEPTLAY</sequence>
<dbReference type="InterPro" id="IPR012693">
    <property type="entry name" value="ABC_transpr_PhnC"/>
</dbReference>
<evidence type="ECO:0000256" key="6">
    <source>
        <dbReference type="ARBA" id="ARBA00022967"/>
    </source>
</evidence>
<evidence type="ECO:0000256" key="1">
    <source>
        <dbReference type="ARBA" id="ARBA00022448"/>
    </source>
</evidence>
<dbReference type="Proteomes" id="UP001596002">
    <property type="component" value="Unassembled WGS sequence"/>
</dbReference>
<protein>
    <submittedName>
        <fullName evidence="9">Phosphonate ABC transporter ATP-binding protein</fullName>
    </submittedName>
</protein>
<evidence type="ECO:0000313" key="9">
    <source>
        <dbReference type="EMBL" id="MFC4767347.1"/>
    </source>
</evidence>
<dbReference type="InterPro" id="IPR017871">
    <property type="entry name" value="ABC_transporter-like_CS"/>
</dbReference>
<evidence type="ECO:0000313" key="10">
    <source>
        <dbReference type="Proteomes" id="UP001596002"/>
    </source>
</evidence>
<evidence type="ECO:0000256" key="5">
    <source>
        <dbReference type="ARBA" id="ARBA00022885"/>
    </source>
</evidence>
<dbReference type="PROSITE" id="PS50893">
    <property type="entry name" value="ABC_TRANSPORTER_2"/>
    <property type="match status" value="1"/>
</dbReference>
<name>A0ABV9Q1S1_9BACL</name>
<evidence type="ECO:0000256" key="4">
    <source>
        <dbReference type="ARBA" id="ARBA00022840"/>
    </source>
</evidence>
<dbReference type="InterPro" id="IPR003593">
    <property type="entry name" value="AAA+_ATPase"/>
</dbReference>
<keyword evidence="3" id="KW-0547">Nucleotide-binding</keyword>
<dbReference type="PANTHER" id="PTHR43166">
    <property type="entry name" value="AMINO ACID IMPORT ATP-BINDING PROTEIN"/>
    <property type="match status" value="1"/>
</dbReference>
<dbReference type="Pfam" id="PF00005">
    <property type="entry name" value="ABC_tran"/>
    <property type="match status" value="1"/>
</dbReference>
<dbReference type="GO" id="GO:0005524">
    <property type="term" value="F:ATP binding"/>
    <property type="evidence" value="ECO:0007669"/>
    <property type="project" value="UniProtKB-KW"/>
</dbReference>
<evidence type="ECO:0000259" key="8">
    <source>
        <dbReference type="PROSITE" id="PS50893"/>
    </source>
</evidence>
<dbReference type="PROSITE" id="PS00211">
    <property type="entry name" value="ABC_TRANSPORTER_1"/>
    <property type="match status" value="1"/>
</dbReference>
<organism evidence="9 10">
    <name type="scientific">Effusibacillus consociatus</name>
    <dbReference type="NCBI Taxonomy" id="1117041"/>
    <lineage>
        <taxon>Bacteria</taxon>
        <taxon>Bacillati</taxon>
        <taxon>Bacillota</taxon>
        <taxon>Bacilli</taxon>
        <taxon>Bacillales</taxon>
        <taxon>Alicyclobacillaceae</taxon>
        <taxon>Effusibacillus</taxon>
    </lineage>
</organism>
<dbReference type="PANTHER" id="PTHR43166:SF6">
    <property type="entry name" value="PHOSPHONATES IMPORT ATP-BINDING PROTEIN PHNC"/>
    <property type="match status" value="1"/>
</dbReference>
<feature type="domain" description="ABC transporter" evidence="8">
    <location>
        <begin position="2"/>
        <end position="246"/>
    </location>
</feature>
<evidence type="ECO:0000256" key="2">
    <source>
        <dbReference type="ARBA" id="ARBA00022475"/>
    </source>
</evidence>
<dbReference type="NCBIfam" id="TIGR02315">
    <property type="entry name" value="ABC_phnC"/>
    <property type="match status" value="1"/>
</dbReference>
<dbReference type="RefSeq" id="WP_380025272.1">
    <property type="nucleotide sequence ID" value="NZ_JBHSHC010000053.1"/>
</dbReference>
<keyword evidence="4 9" id="KW-0067">ATP-binding</keyword>
<gene>
    <name evidence="9" type="primary">phnC</name>
    <name evidence="9" type="ORF">ACFO8Q_08220</name>
</gene>
<dbReference type="SUPFAM" id="SSF52540">
    <property type="entry name" value="P-loop containing nucleoside triphosphate hydrolases"/>
    <property type="match status" value="1"/>
</dbReference>
<dbReference type="SMART" id="SM00382">
    <property type="entry name" value="AAA"/>
    <property type="match status" value="1"/>
</dbReference>